<evidence type="ECO:0000313" key="2">
    <source>
        <dbReference type="EMBL" id="KAI7755767.1"/>
    </source>
</evidence>
<evidence type="ECO:0000313" key="3">
    <source>
        <dbReference type="Proteomes" id="UP001206925"/>
    </source>
</evidence>
<sequence length="43" mass="5063">MTHEFSKSHHHRHYSKMKTMLRRNQDRYVKGTSDMGARGQGSS</sequence>
<evidence type="ECO:0000256" key="1">
    <source>
        <dbReference type="SAM" id="MobiDB-lite"/>
    </source>
</evidence>
<comment type="caution">
    <text evidence="2">The sequence shown here is derived from an EMBL/GenBank/DDBJ whole genome shotgun (WGS) entry which is preliminary data.</text>
</comment>
<accession>A0AAD5DA16</accession>
<dbReference type="EMBL" id="JAMZMK010000825">
    <property type="protein sequence ID" value="KAI7755767.1"/>
    <property type="molecule type" value="Genomic_DNA"/>
</dbReference>
<protein>
    <submittedName>
        <fullName evidence="2">Uncharacterized protein</fullName>
    </submittedName>
</protein>
<feature type="compositionally biased region" description="Basic residues" evidence="1">
    <location>
        <begin position="8"/>
        <end position="21"/>
    </location>
</feature>
<proteinExistence type="predicted"/>
<name>A0AAD5DA16_AMBAR</name>
<organism evidence="2 3">
    <name type="scientific">Ambrosia artemisiifolia</name>
    <name type="common">Common ragweed</name>
    <dbReference type="NCBI Taxonomy" id="4212"/>
    <lineage>
        <taxon>Eukaryota</taxon>
        <taxon>Viridiplantae</taxon>
        <taxon>Streptophyta</taxon>
        <taxon>Embryophyta</taxon>
        <taxon>Tracheophyta</taxon>
        <taxon>Spermatophyta</taxon>
        <taxon>Magnoliopsida</taxon>
        <taxon>eudicotyledons</taxon>
        <taxon>Gunneridae</taxon>
        <taxon>Pentapetalae</taxon>
        <taxon>asterids</taxon>
        <taxon>campanulids</taxon>
        <taxon>Asterales</taxon>
        <taxon>Asteraceae</taxon>
        <taxon>Asteroideae</taxon>
        <taxon>Heliantheae alliance</taxon>
        <taxon>Heliantheae</taxon>
        <taxon>Ambrosia</taxon>
    </lineage>
</organism>
<reference evidence="2" key="1">
    <citation type="submission" date="2022-06" db="EMBL/GenBank/DDBJ databases">
        <title>Uncovering the hologenomic basis of an extraordinary plant invasion.</title>
        <authorList>
            <person name="Bieker V.C."/>
            <person name="Martin M.D."/>
            <person name="Gilbert T."/>
            <person name="Hodgins K."/>
            <person name="Battlay P."/>
            <person name="Petersen B."/>
            <person name="Wilson J."/>
        </authorList>
    </citation>
    <scope>NUCLEOTIDE SEQUENCE</scope>
    <source>
        <strain evidence="2">AA19_3_7</strain>
        <tissue evidence="2">Leaf</tissue>
    </source>
</reference>
<gene>
    <name evidence="2" type="ORF">M8C21_033600</name>
</gene>
<keyword evidence="3" id="KW-1185">Reference proteome</keyword>
<feature type="region of interest" description="Disordered" evidence="1">
    <location>
        <begin position="1"/>
        <end position="43"/>
    </location>
</feature>
<dbReference type="Proteomes" id="UP001206925">
    <property type="component" value="Unassembled WGS sequence"/>
</dbReference>
<dbReference type="AlphaFoldDB" id="A0AAD5DA16"/>